<keyword evidence="4" id="KW-0479">Metal-binding</keyword>
<dbReference type="Gene3D" id="3.20.20.70">
    <property type="entry name" value="Aldolase class I"/>
    <property type="match status" value="1"/>
</dbReference>
<dbReference type="SMART" id="SM00876">
    <property type="entry name" value="BATS"/>
    <property type="match status" value="1"/>
</dbReference>
<protein>
    <submittedName>
        <fullName evidence="8">2-iminoacetate synthase</fullName>
    </submittedName>
</protein>
<dbReference type="SFLD" id="SFLDF00319">
    <property type="entry name" value="Fe_hydrogenase_maturase_(HydG"/>
    <property type="match status" value="1"/>
</dbReference>
<proteinExistence type="predicted"/>
<dbReference type="InterPro" id="IPR013785">
    <property type="entry name" value="Aldolase_TIM"/>
</dbReference>
<comment type="cofactor">
    <cofactor evidence="1">
        <name>[4Fe-4S] cluster</name>
        <dbReference type="ChEBI" id="CHEBI:49883"/>
    </cofactor>
</comment>
<dbReference type="SFLD" id="SFLDG01060">
    <property type="entry name" value="BATS_domain_containing"/>
    <property type="match status" value="1"/>
</dbReference>
<evidence type="ECO:0000259" key="7">
    <source>
        <dbReference type="SMART" id="SM00876"/>
    </source>
</evidence>
<dbReference type="GO" id="GO:0044272">
    <property type="term" value="P:sulfur compound biosynthetic process"/>
    <property type="evidence" value="ECO:0007669"/>
    <property type="project" value="UniProtKB-ARBA"/>
</dbReference>
<gene>
    <name evidence="8" type="ORF">SAMN02745671_00549</name>
</gene>
<reference evidence="8 9" key="1">
    <citation type="submission" date="2016-11" db="EMBL/GenBank/DDBJ databases">
        <authorList>
            <person name="Jaros S."/>
            <person name="Januszkiewicz K."/>
            <person name="Wedrychowicz H."/>
        </authorList>
    </citation>
    <scope>NUCLEOTIDE SEQUENCE [LARGE SCALE GENOMIC DNA]</scope>
    <source>
        <strain evidence="8 9">DSM 3074</strain>
    </source>
</reference>
<evidence type="ECO:0000313" key="8">
    <source>
        <dbReference type="EMBL" id="SHI42299.1"/>
    </source>
</evidence>
<dbReference type="SUPFAM" id="SSF102114">
    <property type="entry name" value="Radical SAM enzymes"/>
    <property type="match status" value="1"/>
</dbReference>
<dbReference type="Proteomes" id="UP000191240">
    <property type="component" value="Unassembled WGS sequence"/>
</dbReference>
<evidence type="ECO:0000256" key="2">
    <source>
        <dbReference type="ARBA" id="ARBA00022485"/>
    </source>
</evidence>
<dbReference type="EMBL" id="FQYW01000005">
    <property type="protein sequence ID" value="SHI42299.1"/>
    <property type="molecule type" value="Genomic_DNA"/>
</dbReference>
<dbReference type="InterPro" id="IPR034428">
    <property type="entry name" value="ThiH/NoCL/HydG-like"/>
</dbReference>
<dbReference type="PANTHER" id="PTHR43583">
    <property type="entry name" value="2-IMINOACETATE SYNTHASE"/>
    <property type="match status" value="1"/>
</dbReference>
<dbReference type="AlphaFoldDB" id="A0A1M6B0M8"/>
<keyword evidence="5" id="KW-0408">Iron</keyword>
<dbReference type="Pfam" id="PF04055">
    <property type="entry name" value="Radical_SAM"/>
    <property type="match status" value="1"/>
</dbReference>
<organism evidence="8 9">
    <name type="scientific">Anaerovibrio lipolyticus DSM 3074</name>
    <dbReference type="NCBI Taxonomy" id="1120997"/>
    <lineage>
        <taxon>Bacteria</taxon>
        <taxon>Bacillati</taxon>
        <taxon>Bacillota</taxon>
        <taxon>Negativicutes</taxon>
        <taxon>Selenomonadales</taxon>
        <taxon>Selenomonadaceae</taxon>
        <taxon>Anaerovibrio</taxon>
    </lineage>
</organism>
<dbReference type="CDD" id="cd01335">
    <property type="entry name" value="Radical_SAM"/>
    <property type="match status" value="1"/>
</dbReference>
<feature type="domain" description="Biotin and thiamin synthesis-associated" evidence="7">
    <location>
        <begin position="278"/>
        <end position="386"/>
    </location>
</feature>
<evidence type="ECO:0000313" key="9">
    <source>
        <dbReference type="Proteomes" id="UP000191240"/>
    </source>
</evidence>
<keyword evidence="3" id="KW-0949">S-adenosyl-L-methionine</keyword>
<name>A0A1M6B0M8_9FIRM</name>
<dbReference type="GO" id="GO:0046872">
    <property type="term" value="F:metal ion binding"/>
    <property type="evidence" value="ECO:0007669"/>
    <property type="project" value="UniProtKB-KW"/>
</dbReference>
<dbReference type="InterPro" id="IPR010722">
    <property type="entry name" value="BATS_dom"/>
</dbReference>
<dbReference type="SFLD" id="SFLDG01081">
    <property type="entry name" value="cleavage_of_the_Ca-Cb_bond_in"/>
    <property type="match status" value="1"/>
</dbReference>
<sequence length="475" mass="53902">MIQMYDMKSMKAEEFISDEEIQATLRYADENKDNMEVLDAIIAKAKLGKGLSHREASVLLACDNEEKLQEIYDLARQIKEDYYGNRIVLFAPLYLSNYCVNGCLYCPYHAKNKHISRKKLTQDEIRREVMALQDMGHKRLAIELGEDPVNNPIEYVLESINTIYNIKHKNGAIRRVNVNIAATTVENYKKLHDAGIGTYILFQETYNKKSYEELHPTGPKHDYAYHTEAMDRAQEGGIDDVGLGVLFGLEGYRYEFAGLLMHAEHLEAVHGVGPHTISVPRVKKADDIDPEAFDNGISDEIFEKIIALIRVAVPYTGMIISTREGKTVREKALELGISQISGGSRTSVGGYVEEEPEDDNSAQFDVSDRRTLDEVLNWLITLGYVPSFCTACYREGRTGDRFMSLCKSKQILNCCHPNALMTLKEYLEDYASEDTKKKGLAMIESELKKIPNEKVRQIAAQHLAEISEGKRDFRF</sequence>
<evidence type="ECO:0000256" key="6">
    <source>
        <dbReference type="ARBA" id="ARBA00023014"/>
    </source>
</evidence>
<keyword evidence="6" id="KW-0411">Iron-sulfur</keyword>
<evidence type="ECO:0000256" key="3">
    <source>
        <dbReference type="ARBA" id="ARBA00022691"/>
    </source>
</evidence>
<accession>A0A1M6B0M8</accession>
<dbReference type="InterPro" id="IPR058240">
    <property type="entry name" value="rSAM_sf"/>
</dbReference>
<evidence type="ECO:0000256" key="1">
    <source>
        <dbReference type="ARBA" id="ARBA00001966"/>
    </source>
</evidence>
<dbReference type="GO" id="GO:0003824">
    <property type="term" value="F:catalytic activity"/>
    <property type="evidence" value="ECO:0007669"/>
    <property type="project" value="InterPro"/>
</dbReference>
<dbReference type="InterPro" id="IPR024007">
    <property type="entry name" value="FeFe-hyd_mat_HydG"/>
</dbReference>
<dbReference type="GO" id="GO:0051539">
    <property type="term" value="F:4 iron, 4 sulfur cluster binding"/>
    <property type="evidence" value="ECO:0007669"/>
    <property type="project" value="UniProtKB-KW"/>
</dbReference>
<evidence type="ECO:0000256" key="4">
    <source>
        <dbReference type="ARBA" id="ARBA00022723"/>
    </source>
</evidence>
<dbReference type="SFLD" id="SFLDS00029">
    <property type="entry name" value="Radical_SAM"/>
    <property type="match status" value="1"/>
</dbReference>
<dbReference type="Pfam" id="PF06968">
    <property type="entry name" value="BATS"/>
    <property type="match status" value="1"/>
</dbReference>
<evidence type="ECO:0000256" key="5">
    <source>
        <dbReference type="ARBA" id="ARBA00023004"/>
    </source>
</evidence>
<dbReference type="InterPro" id="IPR007197">
    <property type="entry name" value="rSAM"/>
</dbReference>
<dbReference type="NCBIfam" id="TIGR03955">
    <property type="entry name" value="rSAM_HydG"/>
    <property type="match status" value="1"/>
</dbReference>
<dbReference type="PANTHER" id="PTHR43583:SF2">
    <property type="entry name" value="THIAZOLE BIOSYNTHESIS PROTEIN"/>
    <property type="match status" value="1"/>
</dbReference>
<dbReference type="GO" id="GO:0042364">
    <property type="term" value="P:water-soluble vitamin biosynthetic process"/>
    <property type="evidence" value="ECO:0007669"/>
    <property type="project" value="UniProtKB-ARBA"/>
</dbReference>
<keyword evidence="2" id="KW-0004">4Fe-4S</keyword>